<evidence type="ECO:0000313" key="4">
    <source>
        <dbReference type="Proteomes" id="UP000178964"/>
    </source>
</evidence>
<dbReference type="EMBL" id="MEVK01000018">
    <property type="protein sequence ID" value="OGC59321.1"/>
    <property type="molecule type" value="Genomic_DNA"/>
</dbReference>
<protein>
    <recommendedName>
        <fullName evidence="2">ATP-grasp domain-containing protein</fullName>
    </recommendedName>
</protein>
<evidence type="ECO:0000259" key="2">
    <source>
        <dbReference type="PROSITE" id="PS50975"/>
    </source>
</evidence>
<dbReference type="GO" id="GO:0005524">
    <property type="term" value="F:ATP binding"/>
    <property type="evidence" value="ECO:0007669"/>
    <property type="project" value="UniProtKB-UniRule"/>
</dbReference>
<dbReference type="InterPro" id="IPR003806">
    <property type="entry name" value="ATP-grasp_PylC-type"/>
</dbReference>
<evidence type="ECO:0000256" key="1">
    <source>
        <dbReference type="PROSITE-ProRule" id="PRU00409"/>
    </source>
</evidence>
<accession>A0A1F4VQ48</accession>
<keyword evidence="1" id="KW-0067">ATP-binding</keyword>
<sequence>MIEKPLFFITGDPHMSLGFAEIFPNYSLICLNHTPAVDLMLKENLQVFCGEMELEFPVSNTRSLLKNPKCKRFIQTHAGNSDFEFLFFRLNFDPNEVILELDLEGECKVLNVASHVSLNFESKLNLAKNLPSLLGEFSILRVEFLDHKKLTEKFGMRYVIQASLGFAGNSTWFVGSDSELENVRLSLTPSQLVKITPFNEGPTYTLNACLFQEDLWISQPFIQLTGLSGLTTTPGSTVGNVFRQLPNVEIAQPLIELAEQVADRLRGENYLGVFGIDAMIVDQKPILIEVNARLTASVPMMSQLQMIDGQEPLIRMHREAMMGQGHLFTERTPIKGAQIVKRFQSNNESNIYSNCGSLLKSNLQNLTPNYLLNRLNVSEVLILPSPSSDKIGEEILRVQTLDDELLIDNEFELTNFAKMVLGAL</sequence>
<dbReference type="PROSITE" id="PS50975">
    <property type="entry name" value="ATP_GRASP"/>
    <property type="match status" value="1"/>
</dbReference>
<dbReference type="AlphaFoldDB" id="A0A1F4VQ48"/>
<comment type="caution">
    <text evidence="3">The sequence shown here is derived from an EMBL/GenBank/DDBJ whole genome shotgun (WGS) entry which is preliminary data.</text>
</comment>
<proteinExistence type="predicted"/>
<feature type="domain" description="ATP-grasp" evidence="2">
    <location>
        <begin position="123"/>
        <end position="318"/>
    </location>
</feature>
<keyword evidence="1" id="KW-0547">Nucleotide-binding</keyword>
<dbReference type="Pfam" id="PF02655">
    <property type="entry name" value="ATP-grasp_3"/>
    <property type="match status" value="1"/>
</dbReference>
<dbReference type="Gene3D" id="3.30.470.20">
    <property type="entry name" value="ATP-grasp fold, B domain"/>
    <property type="match status" value="1"/>
</dbReference>
<dbReference type="InterPro" id="IPR011761">
    <property type="entry name" value="ATP-grasp"/>
</dbReference>
<gene>
    <name evidence="3" type="ORF">A3A70_02665</name>
</gene>
<dbReference type="GO" id="GO:0046872">
    <property type="term" value="F:metal ion binding"/>
    <property type="evidence" value="ECO:0007669"/>
    <property type="project" value="InterPro"/>
</dbReference>
<reference evidence="3 4" key="1">
    <citation type="journal article" date="2016" name="Nat. Commun.">
        <title>Thousands of microbial genomes shed light on interconnected biogeochemical processes in an aquifer system.</title>
        <authorList>
            <person name="Anantharaman K."/>
            <person name="Brown C.T."/>
            <person name="Hug L.A."/>
            <person name="Sharon I."/>
            <person name="Castelle C.J."/>
            <person name="Probst A.J."/>
            <person name="Thomas B.C."/>
            <person name="Singh A."/>
            <person name="Wilkins M.J."/>
            <person name="Karaoz U."/>
            <person name="Brodie E.L."/>
            <person name="Williams K.H."/>
            <person name="Hubbard S.S."/>
            <person name="Banfield J.F."/>
        </authorList>
    </citation>
    <scope>NUCLEOTIDE SEQUENCE [LARGE SCALE GENOMIC DNA]</scope>
</reference>
<name>A0A1F4VQ48_UNCKA</name>
<dbReference type="Proteomes" id="UP000178964">
    <property type="component" value="Unassembled WGS sequence"/>
</dbReference>
<dbReference type="SUPFAM" id="SSF56059">
    <property type="entry name" value="Glutathione synthetase ATP-binding domain-like"/>
    <property type="match status" value="1"/>
</dbReference>
<organism evidence="3 4">
    <name type="scientific">candidate division WWE3 bacterium RIFCSPLOWO2_01_FULL_42_11</name>
    <dbReference type="NCBI Taxonomy" id="1802627"/>
    <lineage>
        <taxon>Bacteria</taxon>
        <taxon>Katanobacteria</taxon>
    </lineage>
</organism>
<evidence type="ECO:0000313" key="3">
    <source>
        <dbReference type="EMBL" id="OGC59321.1"/>
    </source>
</evidence>
<dbReference type="STRING" id="1802627.A3A70_02665"/>